<dbReference type="EMBL" id="BMAW01029237">
    <property type="protein sequence ID" value="GFU11095.1"/>
    <property type="molecule type" value="Genomic_DNA"/>
</dbReference>
<accession>A0A8X6Q8B4</accession>
<organism evidence="1 2">
    <name type="scientific">Nephila pilipes</name>
    <name type="common">Giant wood spider</name>
    <name type="synonym">Nephila maculata</name>
    <dbReference type="NCBI Taxonomy" id="299642"/>
    <lineage>
        <taxon>Eukaryota</taxon>
        <taxon>Metazoa</taxon>
        <taxon>Ecdysozoa</taxon>
        <taxon>Arthropoda</taxon>
        <taxon>Chelicerata</taxon>
        <taxon>Arachnida</taxon>
        <taxon>Araneae</taxon>
        <taxon>Araneomorphae</taxon>
        <taxon>Entelegynae</taxon>
        <taxon>Araneoidea</taxon>
        <taxon>Nephilidae</taxon>
        <taxon>Nephila</taxon>
    </lineage>
</organism>
<dbReference type="Proteomes" id="UP000887013">
    <property type="component" value="Unassembled WGS sequence"/>
</dbReference>
<proteinExistence type="predicted"/>
<keyword evidence="2" id="KW-1185">Reference proteome</keyword>
<evidence type="ECO:0000313" key="2">
    <source>
        <dbReference type="Proteomes" id="UP000887013"/>
    </source>
</evidence>
<protein>
    <submittedName>
        <fullName evidence="1">Uncharacterized protein</fullName>
    </submittedName>
</protein>
<dbReference type="OrthoDB" id="7602492at2759"/>
<gene>
    <name evidence="1" type="ORF">NPIL_3621</name>
</gene>
<comment type="caution">
    <text evidence="1">The sequence shown here is derived from an EMBL/GenBank/DDBJ whole genome shotgun (WGS) entry which is preliminary data.</text>
</comment>
<dbReference type="AlphaFoldDB" id="A0A8X6Q8B4"/>
<reference evidence="1" key="1">
    <citation type="submission" date="2020-08" db="EMBL/GenBank/DDBJ databases">
        <title>Multicomponent nature underlies the extraordinary mechanical properties of spider dragline silk.</title>
        <authorList>
            <person name="Kono N."/>
            <person name="Nakamura H."/>
            <person name="Mori M."/>
            <person name="Yoshida Y."/>
            <person name="Ohtoshi R."/>
            <person name="Malay A.D."/>
            <person name="Moran D.A.P."/>
            <person name="Tomita M."/>
            <person name="Numata K."/>
            <person name="Arakawa K."/>
        </authorList>
    </citation>
    <scope>NUCLEOTIDE SEQUENCE</scope>
</reference>
<evidence type="ECO:0000313" key="1">
    <source>
        <dbReference type="EMBL" id="GFU11095.1"/>
    </source>
</evidence>
<sequence length="115" mass="13155">MPDKRIFFKKKKKPRPQLLSPLTRAPVNFFNLDIQRTGPKPYGPPRSMQAHRLAESCHAASAREKITPSPQKRNAVVSLAARRAVSSDLKPYPEVTDTTCRLLSPALFYRLEWLR</sequence>
<name>A0A8X6Q8B4_NEPPI</name>